<dbReference type="RefSeq" id="WP_022588595.1">
    <property type="nucleotide sequence ID" value="NZ_AXDC01000036.1"/>
</dbReference>
<dbReference type="Proteomes" id="UP000016856">
    <property type="component" value="Unassembled WGS sequence"/>
</dbReference>
<evidence type="ECO:0000313" key="3">
    <source>
        <dbReference type="Proteomes" id="UP000016856"/>
    </source>
</evidence>
<protein>
    <recommendedName>
        <fullName evidence="4">5' nucleotidase, deoxy (Pyrimidine), cytosolic type C protein (NT5C)</fullName>
    </recommendedName>
</protein>
<dbReference type="PATRIC" id="fig|1388761.3.peg.2310"/>
<evidence type="ECO:0000256" key="1">
    <source>
        <dbReference type="ARBA" id="ARBA00009589"/>
    </source>
</evidence>
<dbReference type="InterPro" id="IPR023214">
    <property type="entry name" value="HAD_sf"/>
</dbReference>
<proteinExistence type="inferred from homology"/>
<dbReference type="GO" id="GO:0008253">
    <property type="term" value="F:5'-nucleotidase activity"/>
    <property type="evidence" value="ECO:0007669"/>
    <property type="project" value="InterPro"/>
</dbReference>
<dbReference type="EMBL" id="AXDC01000036">
    <property type="protein sequence ID" value="ERM91244.1"/>
    <property type="molecule type" value="Genomic_DNA"/>
</dbReference>
<dbReference type="AlphaFoldDB" id="U5CN67"/>
<dbReference type="InterPro" id="IPR036412">
    <property type="entry name" value="HAD-like_sf"/>
</dbReference>
<name>U5CN67_CALSX</name>
<dbReference type="SUPFAM" id="SSF56784">
    <property type="entry name" value="HAD-like"/>
    <property type="match status" value="1"/>
</dbReference>
<reference evidence="2 3" key="1">
    <citation type="journal article" date="2013" name="Genome Announc.">
        <title>Draft Genome Sequence of an Anaerobic and Extremophilic Bacterium, Caldanaerobacter yonseiensis, Isolated from a Geothermal Hot Stream.</title>
        <authorList>
            <person name="Lee S.J."/>
            <person name="Lee Y.J."/>
            <person name="Park G.S."/>
            <person name="Kim B.C."/>
            <person name="Lee S.J."/>
            <person name="Shin J.H."/>
            <person name="Lee D.W."/>
        </authorList>
    </citation>
    <scope>NUCLEOTIDE SEQUENCE [LARGE SCALE GENOMIC DNA]</scope>
    <source>
        <strain evidence="2 3">KB-1</strain>
    </source>
</reference>
<accession>U5CN67</accession>
<comment type="similarity">
    <text evidence="1">Belongs to the 5'(3')-deoxyribonucleotidase family.</text>
</comment>
<sequence length="178" mass="20896">MKGLIYFSGRIKDLDKFMKLLYTMDKKIVAVDIDNTLVNVNGELEKRGYDINIYPHPDLTEKFWESLEGIKILYNAKPIISTIKTVNTFINFGAEVVIVTSRNIKLKKLTEDWIKRYHEGEPKIYFTKEKHQLDADIYVEDDPAQITKLITLGKTVVIPEWPYNQQFKDINNTIYYKI</sequence>
<dbReference type="InterPro" id="IPR010708">
    <property type="entry name" value="5'(3')-deoxyribonucleotidase"/>
</dbReference>
<evidence type="ECO:0000313" key="2">
    <source>
        <dbReference type="EMBL" id="ERM91244.1"/>
    </source>
</evidence>
<gene>
    <name evidence="2" type="ORF">O163_11470</name>
</gene>
<dbReference type="Gene3D" id="3.40.50.1000">
    <property type="entry name" value="HAD superfamily/HAD-like"/>
    <property type="match status" value="1"/>
</dbReference>
<dbReference type="Pfam" id="PF06941">
    <property type="entry name" value="NT5C"/>
    <property type="match status" value="1"/>
</dbReference>
<comment type="caution">
    <text evidence="2">The sequence shown here is derived from an EMBL/GenBank/DDBJ whole genome shotgun (WGS) entry which is preliminary data.</text>
</comment>
<evidence type="ECO:0008006" key="4">
    <source>
        <dbReference type="Google" id="ProtNLM"/>
    </source>
</evidence>
<organism evidence="2 3">
    <name type="scientific">Caldanaerobacter subterraneus subsp. yonseiensis KB-1</name>
    <dbReference type="NCBI Taxonomy" id="1388761"/>
    <lineage>
        <taxon>Bacteria</taxon>
        <taxon>Bacillati</taxon>
        <taxon>Bacillota</taxon>
        <taxon>Clostridia</taxon>
        <taxon>Thermoanaerobacterales</taxon>
        <taxon>Thermoanaerobacteraceae</taxon>
        <taxon>Caldanaerobacter</taxon>
    </lineage>
</organism>
<dbReference type="GO" id="GO:0009264">
    <property type="term" value="P:deoxyribonucleotide catabolic process"/>
    <property type="evidence" value="ECO:0007669"/>
    <property type="project" value="InterPro"/>
</dbReference>